<dbReference type="CDD" id="cd00586">
    <property type="entry name" value="4HBT"/>
    <property type="match status" value="1"/>
</dbReference>
<dbReference type="InterPro" id="IPR050563">
    <property type="entry name" value="4-hydroxybenzoyl-CoA_TE"/>
</dbReference>
<dbReference type="PANTHER" id="PTHR31793:SF2">
    <property type="entry name" value="BLR1345 PROTEIN"/>
    <property type="match status" value="1"/>
</dbReference>
<gene>
    <name evidence="1" type="ORF">GCM10010136_25010</name>
</gene>
<dbReference type="RefSeq" id="WP_189490661.1">
    <property type="nucleotide sequence ID" value="NZ_BMZO01000008.1"/>
</dbReference>
<accession>A0A8J3DNX4</accession>
<reference evidence="1" key="1">
    <citation type="journal article" date="2014" name="Int. J. Syst. Evol. Microbiol.">
        <title>Complete genome sequence of Corynebacterium casei LMG S-19264T (=DSM 44701T), isolated from a smear-ripened cheese.</title>
        <authorList>
            <consortium name="US DOE Joint Genome Institute (JGI-PGF)"/>
            <person name="Walter F."/>
            <person name="Albersmeier A."/>
            <person name="Kalinowski J."/>
            <person name="Ruckert C."/>
        </authorList>
    </citation>
    <scope>NUCLEOTIDE SEQUENCE</scope>
    <source>
        <strain evidence="1">KCTC 42097</strain>
    </source>
</reference>
<evidence type="ECO:0000313" key="1">
    <source>
        <dbReference type="EMBL" id="GHC75324.1"/>
    </source>
</evidence>
<dbReference type="Pfam" id="PF13279">
    <property type="entry name" value="4HBT_2"/>
    <property type="match status" value="1"/>
</dbReference>
<dbReference type="Gene3D" id="3.10.129.10">
    <property type="entry name" value="Hotdog Thioesterase"/>
    <property type="match status" value="1"/>
</dbReference>
<keyword evidence="2" id="KW-1185">Reference proteome</keyword>
<dbReference type="EMBL" id="BMZO01000008">
    <property type="protein sequence ID" value="GHC75324.1"/>
    <property type="molecule type" value="Genomic_DNA"/>
</dbReference>
<dbReference type="InterPro" id="IPR029069">
    <property type="entry name" value="HotDog_dom_sf"/>
</dbReference>
<dbReference type="PANTHER" id="PTHR31793">
    <property type="entry name" value="4-HYDROXYBENZOYL-COA THIOESTERASE FAMILY MEMBER"/>
    <property type="match status" value="1"/>
</dbReference>
<sequence>MHIAAASSPFISSRMQIRPEWIDFNGHMNMAFYAMLFDHGLEQFYGRVGLGAAYAERTRHTTYTAEIHICYIRELHDGAPVTVSLQMLDWDEKRIHFFQEIRHADEGWLAATGESVTLHIDQSGPKVVPYPSDVALRIEELARPHLALPRPEQAGRIMGLRKAIR</sequence>
<organism evidence="1 2">
    <name type="scientific">Limoniibacter endophyticus</name>
    <dbReference type="NCBI Taxonomy" id="1565040"/>
    <lineage>
        <taxon>Bacteria</taxon>
        <taxon>Pseudomonadati</taxon>
        <taxon>Pseudomonadota</taxon>
        <taxon>Alphaproteobacteria</taxon>
        <taxon>Hyphomicrobiales</taxon>
        <taxon>Bartonellaceae</taxon>
        <taxon>Limoniibacter</taxon>
    </lineage>
</organism>
<dbReference type="SUPFAM" id="SSF54637">
    <property type="entry name" value="Thioesterase/thiol ester dehydrase-isomerase"/>
    <property type="match status" value="1"/>
</dbReference>
<dbReference type="Proteomes" id="UP000641137">
    <property type="component" value="Unassembled WGS sequence"/>
</dbReference>
<protein>
    <submittedName>
        <fullName evidence="1">Thioesterase</fullName>
    </submittedName>
</protein>
<proteinExistence type="predicted"/>
<name>A0A8J3DNX4_9HYPH</name>
<dbReference type="AlphaFoldDB" id="A0A8J3DNX4"/>
<comment type="caution">
    <text evidence="1">The sequence shown here is derived from an EMBL/GenBank/DDBJ whole genome shotgun (WGS) entry which is preliminary data.</text>
</comment>
<reference evidence="1" key="2">
    <citation type="submission" date="2020-09" db="EMBL/GenBank/DDBJ databases">
        <authorList>
            <person name="Sun Q."/>
            <person name="Kim S."/>
        </authorList>
    </citation>
    <scope>NUCLEOTIDE SEQUENCE</scope>
    <source>
        <strain evidence="1">KCTC 42097</strain>
    </source>
</reference>
<dbReference type="GO" id="GO:0047617">
    <property type="term" value="F:fatty acyl-CoA hydrolase activity"/>
    <property type="evidence" value="ECO:0007669"/>
    <property type="project" value="TreeGrafter"/>
</dbReference>
<evidence type="ECO:0000313" key="2">
    <source>
        <dbReference type="Proteomes" id="UP000641137"/>
    </source>
</evidence>